<evidence type="ECO:0000256" key="5">
    <source>
        <dbReference type="SAM" id="MobiDB-lite"/>
    </source>
</evidence>
<feature type="region of interest" description="Disordered" evidence="5">
    <location>
        <begin position="61"/>
        <end position="210"/>
    </location>
</feature>
<dbReference type="AlphaFoldDB" id="A0AAD6NJB4"/>
<dbReference type="Proteomes" id="UP001221413">
    <property type="component" value="Unassembled WGS sequence"/>
</dbReference>
<dbReference type="GO" id="GO:0007021">
    <property type="term" value="P:tubulin complex assembly"/>
    <property type="evidence" value="ECO:0007669"/>
    <property type="project" value="TreeGrafter"/>
</dbReference>
<feature type="compositionally biased region" description="Acidic residues" evidence="5">
    <location>
        <begin position="462"/>
        <end position="475"/>
    </location>
</feature>
<feature type="region of interest" description="Disordered" evidence="5">
    <location>
        <begin position="25"/>
        <end position="49"/>
    </location>
</feature>
<dbReference type="EMBL" id="JAQGDS010000005">
    <property type="protein sequence ID" value="KAJ6260439.1"/>
    <property type="molecule type" value="Genomic_DNA"/>
</dbReference>
<organism evidence="6 7">
    <name type="scientific">Drechslerella dactyloides</name>
    <name type="common">Nematode-trapping fungus</name>
    <name type="synonym">Arthrobotrys dactyloides</name>
    <dbReference type="NCBI Taxonomy" id="74499"/>
    <lineage>
        <taxon>Eukaryota</taxon>
        <taxon>Fungi</taxon>
        <taxon>Dikarya</taxon>
        <taxon>Ascomycota</taxon>
        <taxon>Pezizomycotina</taxon>
        <taxon>Orbiliomycetes</taxon>
        <taxon>Orbiliales</taxon>
        <taxon>Orbiliaceae</taxon>
        <taxon>Drechslerella</taxon>
    </lineage>
</organism>
<comment type="similarity">
    <text evidence="1">Belongs to the prefoldin subunit alpha family.</text>
</comment>
<feature type="compositionally biased region" description="Polar residues" evidence="5">
    <location>
        <begin position="154"/>
        <end position="179"/>
    </location>
</feature>
<dbReference type="InterPro" id="IPR009053">
    <property type="entry name" value="Prefoldin"/>
</dbReference>
<reference evidence="6" key="1">
    <citation type="submission" date="2023-01" db="EMBL/GenBank/DDBJ databases">
        <title>The chitinases involved in constricting ring structure development in the nematode-trapping fungus Drechslerella dactyloides.</title>
        <authorList>
            <person name="Wang R."/>
            <person name="Zhang L."/>
            <person name="Tang P."/>
            <person name="Li S."/>
            <person name="Liang L."/>
        </authorList>
    </citation>
    <scope>NUCLEOTIDE SEQUENCE</scope>
    <source>
        <strain evidence="6">YMF1.00031</strain>
    </source>
</reference>
<feature type="compositionally biased region" description="Polar residues" evidence="5">
    <location>
        <begin position="35"/>
        <end position="44"/>
    </location>
</feature>
<feature type="compositionally biased region" description="Polar residues" evidence="5">
    <location>
        <begin position="423"/>
        <end position="441"/>
    </location>
</feature>
<dbReference type="GO" id="GO:0007017">
    <property type="term" value="P:microtubule-based process"/>
    <property type="evidence" value="ECO:0007669"/>
    <property type="project" value="TreeGrafter"/>
</dbReference>
<dbReference type="GO" id="GO:0005737">
    <property type="term" value="C:cytoplasm"/>
    <property type="evidence" value="ECO:0007669"/>
    <property type="project" value="TreeGrafter"/>
</dbReference>
<feature type="coiled-coil region" evidence="4">
    <location>
        <begin position="682"/>
        <end position="716"/>
    </location>
</feature>
<feature type="compositionally biased region" description="Low complexity" evidence="5">
    <location>
        <begin position="64"/>
        <end position="79"/>
    </location>
</feature>
<dbReference type="InterPro" id="IPR016655">
    <property type="entry name" value="PFD3"/>
</dbReference>
<name>A0AAD6NJB4_DREDA</name>
<feature type="region of interest" description="Disordered" evidence="5">
    <location>
        <begin position="376"/>
        <end position="485"/>
    </location>
</feature>
<feature type="compositionally biased region" description="Basic and acidic residues" evidence="5">
    <location>
        <begin position="381"/>
        <end position="400"/>
    </location>
</feature>
<evidence type="ECO:0000256" key="1">
    <source>
        <dbReference type="ARBA" id="ARBA00010048"/>
    </source>
</evidence>
<dbReference type="CDD" id="cd23156">
    <property type="entry name" value="Prefoldin_3"/>
    <property type="match status" value="1"/>
</dbReference>
<proteinExistence type="inferred from homology"/>
<keyword evidence="7" id="KW-1185">Reference proteome</keyword>
<dbReference type="PANTHER" id="PTHR12409">
    <property type="entry name" value="PREFOLDIN SUBUNIT 3"/>
    <property type="match status" value="1"/>
</dbReference>
<feature type="region of interest" description="Disordered" evidence="5">
    <location>
        <begin position="327"/>
        <end position="350"/>
    </location>
</feature>
<evidence type="ECO:0000256" key="3">
    <source>
        <dbReference type="ARBA" id="ARBA00023186"/>
    </source>
</evidence>
<protein>
    <recommendedName>
        <fullName evidence="8">Prefoldin subunit 3</fullName>
    </recommendedName>
</protein>
<dbReference type="Gene3D" id="1.10.287.370">
    <property type="match status" value="1"/>
</dbReference>
<dbReference type="GO" id="GO:0006457">
    <property type="term" value="P:protein folding"/>
    <property type="evidence" value="ECO:0007669"/>
    <property type="project" value="InterPro"/>
</dbReference>
<sequence length="738" mass="80756">MTTDSSADAVIGRVADAYPGAVVVGGEARGPETSVDGQKQNNDSKGAGRTRALISFFNRLKKPSSSSSGGIIDISSGEPLRSRTLRRRSPPPPPSDQIPPCTRTPNPIILGREILSNDHDFLRLSETLSDSDSEPESESERPTTASSDAELLTASPSPAPTKSQSQPGSSKQDPTNTPRETPPQFPYTPALPRFDASKSTRPLSPVPVDFIPPASQRAAAAPPLPSILKTREYPRKRDRFVPRPILSFFRRNIKRPAQIILRTRSTVKFDTANPFYKYSQSEPIVKTTAPPTPSPPASPHEEIHQNDPFIAAPIPRRYRSTNLVALGETSPAGGNQTHARKHSTRFDDSGPIVKYQDQLKVLEQQQPAKAYKSVFDESALDSERPESVKESEKPSHKDAFLADSSQLAVRSSEDIVKQPSPPQNTLQKYSSLLTDPKSVTTGPLPDGPKKASRKFQSSLSDIPEDPPTEQSEDGGESSSEASLAEKIEALRNISHEEPQHNSVALAAPTKTDISGEAGSAAPALTEKKVHQLEAPGSVAALPQDPKGRLVIRSGQDAISIPYAETCDRAETKTNPRGIPEAPFIENVEDFVTSKQEIEPAIRKFSEMIAAAGLKEKIPDIKKTLQMVQFLDNRNKKGDEEPVSTMFELSDTLYAKASVVAPSEVYLWLGANVMLAYPNEEAITMLKQKLSAAQESLRNCEEDIDFLRQQITTLEVNTSRMYNWNISLQRKEKEKATVK</sequence>
<dbReference type="SUPFAM" id="SSF46579">
    <property type="entry name" value="Prefoldin"/>
    <property type="match status" value="1"/>
</dbReference>
<dbReference type="GO" id="GO:0016272">
    <property type="term" value="C:prefoldin complex"/>
    <property type="evidence" value="ECO:0007669"/>
    <property type="project" value="InterPro"/>
</dbReference>
<dbReference type="PANTHER" id="PTHR12409:SF0">
    <property type="entry name" value="PREFOLDIN SUBUNIT 3"/>
    <property type="match status" value="1"/>
</dbReference>
<evidence type="ECO:0000256" key="2">
    <source>
        <dbReference type="ARBA" id="ARBA00011695"/>
    </source>
</evidence>
<comment type="caution">
    <text evidence="6">The sequence shown here is derived from an EMBL/GenBank/DDBJ whole genome shotgun (WGS) entry which is preliminary data.</text>
</comment>
<dbReference type="FunFam" id="1.10.287.370:FF:000001">
    <property type="entry name" value="Prefoldin subunit 3"/>
    <property type="match status" value="1"/>
</dbReference>
<dbReference type="GO" id="GO:0015631">
    <property type="term" value="F:tubulin binding"/>
    <property type="evidence" value="ECO:0007669"/>
    <property type="project" value="TreeGrafter"/>
</dbReference>
<accession>A0AAD6NJB4</accession>
<keyword evidence="3" id="KW-0143">Chaperone</keyword>
<gene>
    <name evidence="6" type="ORF">Dda_4665</name>
</gene>
<comment type="subunit">
    <text evidence="2">Heterohexamer of two PFD-alpha type and four PFD-beta type subunits.</text>
</comment>
<dbReference type="Pfam" id="PF02996">
    <property type="entry name" value="Prefoldin"/>
    <property type="match status" value="1"/>
</dbReference>
<evidence type="ECO:0000313" key="6">
    <source>
        <dbReference type="EMBL" id="KAJ6260439.1"/>
    </source>
</evidence>
<evidence type="ECO:0000313" key="7">
    <source>
        <dbReference type="Proteomes" id="UP001221413"/>
    </source>
</evidence>
<evidence type="ECO:0008006" key="8">
    <source>
        <dbReference type="Google" id="ProtNLM"/>
    </source>
</evidence>
<evidence type="ECO:0000256" key="4">
    <source>
        <dbReference type="SAM" id="Coils"/>
    </source>
</evidence>
<dbReference type="InterPro" id="IPR004127">
    <property type="entry name" value="Prefoldin_subunit_alpha"/>
</dbReference>
<keyword evidence="4" id="KW-0175">Coiled coil</keyword>